<proteinExistence type="predicted"/>
<dbReference type="InterPro" id="IPR036875">
    <property type="entry name" value="Znf_CCHC_sf"/>
</dbReference>
<keyword evidence="1" id="KW-0507">mRNA processing</keyword>
<evidence type="ECO:0000313" key="2">
    <source>
        <dbReference type="EMBL" id="KNZ49063.1"/>
    </source>
</evidence>
<accession>A0A0L6UKL2</accession>
<organism evidence="2 3">
    <name type="scientific">Puccinia sorghi</name>
    <dbReference type="NCBI Taxonomy" id="27349"/>
    <lineage>
        <taxon>Eukaryota</taxon>
        <taxon>Fungi</taxon>
        <taxon>Dikarya</taxon>
        <taxon>Basidiomycota</taxon>
        <taxon>Pucciniomycotina</taxon>
        <taxon>Pucciniomycetes</taxon>
        <taxon>Pucciniales</taxon>
        <taxon>Pucciniaceae</taxon>
        <taxon>Puccinia</taxon>
    </lineage>
</organism>
<dbReference type="SUPFAM" id="SSF57756">
    <property type="entry name" value="Retrovirus zinc finger-like domains"/>
    <property type="match status" value="1"/>
</dbReference>
<dbReference type="GO" id="GO:0006397">
    <property type="term" value="P:mRNA processing"/>
    <property type="evidence" value="ECO:0007669"/>
    <property type="project" value="UniProtKB-KW"/>
</dbReference>
<comment type="caution">
    <text evidence="2">The sequence shown here is derived from an EMBL/GenBank/DDBJ whole genome shotgun (WGS) entry which is preliminary data.</text>
</comment>
<evidence type="ECO:0000313" key="3">
    <source>
        <dbReference type="Proteomes" id="UP000037035"/>
    </source>
</evidence>
<name>A0A0L6UKL2_9BASI</name>
<keyword evidence="3" id="KW-1185">Reference proteome</keyword>
<dbReference type="Proteomes" id="UP000037035">
    <property type="component" value="Unassembled WGS sequence"/>
</dbReference>
<dbReference type="OrthoDB" id="2516795at2759"/>
<dbReference type="VEuPathDB" id="FungiDB:VP01_5233g1"/>
<dbReference type="GO" id="GO:0008270">
    <property type="term" value="F:zinc ion binding"/>
    <property type="evidence" value="ECO:0007669"/>
    <property type="project" value="InterPro"/>
</dbReference>
<dbReference type="Gene3D" id="4.10.60.10">
    <property type="entry name" value="Zinc finger, CCHC-type"/>
    <property type="match status" value="1"/>
</dbReference>
<evidence type="ECO:0008006" key="4">
    <source>
        <dbReference type="Google" id="ProtNLM"/>
    </source>
</evidence>
<dbReference type="EMBL" id="LAVV01010424">
    <property type="protein sequence ID" value="KNZ49063.1"/>
    <property type="molecule type" value="Genomic_DNA"/>
</dbReference>
<sequence>MSKTCRYCWEWGHWVSDCPLKKAGKGPLGDPRRFNQNARLRKSLVCHPAVLGSAGPLNQYQSQGGTAMVAAVQNHPGTANHVLLDSGATDSVKNDFSLFK</sequence>
<protein>
    <recommendedName>
        <fullName evidence="4">CCHC-type domain-containing protein</fullName>
    </recommendedName>
</protein>
<dbReference type="AlphaFoldDB" id="A0A0L6UKL2"/>
<dbReference type="GO" id="GO:0003676">
    <property type="term" value="F:nucleic acid binding"/>
    <property type="evidence" value="ECO:0007669"/>
    <property type="project" value="InterPro"/>
</dbReference>
<evidence type="ECO:0000256" key="1">
    <source>
        <dbReference type="ARBA" id="ARBA00022664"/>
    </source>
</evidence>
<gene>
    <name evidence="2" type="ORF">VP01_5233g1</name>
</gene>
<reference evidence="2 3" key="1">
    <citation type="submission" date="2015-08" db="EMBL/GenBank/DDBJ databases">
        <title>Next Generation Sequencing and Analysis of the Genome of Puccinia sorghi L Schw, the Causal Agent of Maize Common Rust.</title>
        <authorList>
            <person name="Rochi L."/>
            <person name="Burguener G."/>
            <person name="Darino M."/>
            <person name="Turjanski A."/>
            <person name="Kreff E."/>
            <person name="Dieguez M.J."/>
            <person name="Sacco F."/>
        </authorList>
    </citation>
    <scope>NUCLEOTIDE SEQUENCE [LARGE SCALE GENOMIC DNA]</scope>
    <source>
        <strain evidence="2 3">RO10H11247</strain>
    </source>
</reference>